<proteinExistence type="predicted"/>
<accession>A0ACC2LQ52</accession>
<dbReference type="Proteomes" id="UP001234297">
    <property type="component" value="Chromosome 3"/>
</dbReference>
<gene>
    <name evidence="1" type="ORF">MRB53_009595</name>
</gene>
<organism evidence="1 2">
    <name type="scientific">Persea americana</name>
    <name type="common">Avocado</name>
    <dbReference type="NCBI Taxonomy" id="3435"/>
    <lineage>
        <taxon>Eukaryota</taxon>
        <taxon>Viridiplantae</taxon>
        <taxon>Streptophyta</taxon>
        <taxon>Embryophyta</taxon>
        <taxon>Tracheophyta</taxon>
        <taxon>Spermatophyta</taxon>
        <taxon>Magnoliopsida</taxon>
        <taxon>Magnoliidae</taxon>
        <taxon>Laurales</taxon>
        <taxon>Lauraceae</taxon>
        <taxon>Persea</taxon>
    </lineage>
</organism>
<dbReference type="EMBL" id="CM056811">
    <property type="protein sequence ID" value="KAJ8635328.1"/>
    <property type="molecule type" value="Genomic_DNA"/>
</dbReference>
<keyword evidence="2" id="KW-1185">Reference proteome</keyword>
<comment type="caution">
    <text evidence="1">The sequence shown here is derived from an EMBL/GenBank/DDBJ whole genome shotgun (WGS) entry which is preliminary data.</text>
</comment>
<protein>
    <submittedName>
        <fullName evidence="1">Uncharacterized protein</fullName>
    </submittedName>
</protein>
<evidence type="ECO:0000313" key="2">
    <source>
        <dbReference type="Proteomes" id="UP001234297"/>
    </source>
</evidence>
<sequence length="114" mass="12941">MMCSSSACCESNGFLTLDDTQHMDLSLPKPHNDSVPRSNHVHYMWAPGLVDWYYLTLPIRDKRACSILHMRANLNLYSSSALSQYHDKSIESDQLHYIVDFGRLCFGTCPSLLG</sequence>
<name>A0ACC2LQ52_PERAE</name>
<reference evidence="1 2" key="1">
    <citation type="journal article" date="2022" name="Hortic Res">
        <title>A haplotype resolved chromosomal level avocado genome allows analysis of novel avocado genes.</title>
        <authorList>
            <person name="Nath O."/>
            <person name="Fletcher S.J."/>
            <person name="Hayward A."/>
            <person name="Shaw L.M."/>
            <person name="Masouleh A.K."/>
            <person name="Furtado A."/>
            <person name="Henry R.J."/>
            <person name="Mitter N."/>
        </authorList>
    </citation>
    <scope>NUCLEOTIDE SEQUENCE [LARGE SCALE GENOMIC DNA]</scope>
    <source>
        <strain evidence="2">cv. Hass</strain>
    </source>
</reference>
<evidence type="ECO:0000313" key="1">
    <source>
        <dbReference type="EMBL" id="KAJ8635328.1"/>
    </source>
</evidence>